<sequence length="506" mass="56679">MEYMGRIRSGMVAQWLAPQPCSAGVLGSNPTKDNICKEFMNVEGVHCDRCKPSTFGLHVGNPLGCSSCYCFGLTTQCTEADGLIRMWQSLKPDQTVIELTDFTLQRRTTKGVFFHHPDIIAHIDQVKQDLHSEPFYWKLPEQFEGRKLTAYGGKFKYTIYFEAQEETGPSAYEPQLVIRGGPSTNQRIIVRNVPDPQNGHLTRHDIEMTEFEWKHMDGGPVSREDFMDVLYDIQYILIKASYGRAMRQTRISEVFLEVAEEGTSFTMSPRANLIEKCECPVGYSGLSCESCSPGFYRMASASPGRRPGPSLGTCVPCQCNGHSEMCDPQTSVCQACKHNTTGDHCEECAQGFYGLVRGFPDDCRPCACPLHIASNNSPIPFINFVALLCTGSSSIVSFLSTGVDVQNCTQYSMCGLTRDLYRGSIMLSSCVSRPLLMHPIILFALAAAAWHWLLQHLSNWKYEMSSPLLIIASTHNDVEAISNVTKKKIIQIWDLKREENMKVKNY</sequence>
<evidence type="ECO:0000259" key="9">
    <source>
        <dbReference type="PROSITE" id="PS51115"/>
    </source>
</evidence>
<evidence type="ECO:0000313" key="11">
    <source>
        <dbReference type="Proteomes" id="UP001176940"/>
    </source>
</evidence>
<feature type="transmembrane region" description="Helical" evidence="7">
    <location>
        <begin position="435"/>
        <end position="454"/>
    </location>
</feature>
<dbReference type="InterPro" id="IPR002049">
    <property type="entry name" value="LE_dom"/>
</dbReference>
<keyword evidence="5 6" id="KW-0424">Laminin EGF-like domain</keyword>
<keyword evidence="7" id="KW-0472">Membrane</keyword>
<evidence type="ECO:0000256" key="2">
    <source>
        <dbReference type="ARBA" id="ARBA00022737"/>
    </source>
</evidence>
<dbReference type="SMART" id="SM00180">
    <property type="entry name" value="EGF_Lam"/>
    <property type="match status" value="2"/>
</dbReference>
<evidence type="ECO:0000256" key="1">
    <source>
        <dbReference type="ARBA" id="ARBA00022729"/>
    </source>
</evidence>
<evidence type="ECO:0000259" key="8">
    <source>
        <dbReference type="PROSITE" id="PS50027"/>
    </source>
</evidence>
<keyword evidence="2" id="KW-0677">Repeat</keyword>
<evidence type="ECO:0000256" key="4">
    <source>
        <dbReference type="ARBA" id="ARBA00023180"/>
    </source>
</evidence>
<dbReference type="PROSITE" id="PS51115">
    <property type="entry name" value="LAMININ_IVA"/>
    <property type="match status" value="1"/>
</dbReference>
<gene>
    <name evidence="10" type="ORF">RIMI_LOCUS2289093</name>
</gene>
<feature type="domain" description="Laminin IV type A" evidence="9">
    <location>
        <begin position="82"/>
        <end position="276"/>
    </location>
</feature>
<evidence type="ECO:0000256" key="6">
    <source>
        <dbReference type="PROSITE-ProRule" id="PRU00460"/>
    </source>
</evidence>
<dbReference type="Pfam" id="PF00052">
    <property type="entry name" value="Laminin_B"/>
    <property type="match status" value="1"/>
</dbReference>
<dbReference type="InterPro" id="IPR056863">
    <property type="entry name" value="LMN_ATRN_NET-like_EGF"/>
</dbReference>
<dbReference type="PROSITE" id="PS50027">
    <property type="entry name" value="EGF_LAM_2"/>
    <property type="match status" value="1"/>
</dbReference>
<feature type="disulfide bond" evidence="6">
    <location>
        <begin position="336"/>
        <end position="345"/>
    </location>
</feature>
<keyword evidence="4" id="KW-0325">Glycoprotein</keyword>
<dbReference type="SMART" id="SM00281">
    <property type="entry name" value="LamB"/>
    <property type="match status" value="1"/>
</dbReference>
<keyword evidence="11" id="KW-1185">Reference proteome</keyword>
<dbReference type="Pfam" id="PF24973">
    <property type="entry name" value="EGF_LMN_ATRN"/>
    <property type="match status" value="1"/>
</dbReference>
<organism evidence="10 11">
    <name type="scientific">Ranitomeya imitator</name>
    <name type="common">mimic poison frog</name>
    <dbReference type="NCBI Taxonomy" id="111125"/>
    <lineage>
        <taxon>Eukaryota</taxon>
        <taxon>Metazoa</taxon>
        <taxon>Chordata</taxon>
        <taxon>Craniata</taxon>
        <taxon>Vertebrata</taxon>
        <taxon>Euteleostomi</taxon>
        <taxon>Amphibia</taxon>
        <taxon>Batrachia</taxon>
        <taxon>Anura</taxon>
        <taxon>Neobatrachia</taxon>
        <taxon>Hyloidea</taxon>
        <taxon>Dendrobatidae</taxon>
        <taxon>Dendrobatinae</taxon>
        <taxon>Ranitomeya</taxon>
    </lineage>
</organism>
<keyword evidence="3 6" id="KW-1015">Disulfide bond</keyword>
<dbReference type="SUPFAM" id="SSF57196">
    <property type="entry name" value="EGF/Laminin"/>
    <property type="match status" value="1"/>
</dbReference>
<name>A0ABN9KUJ0_9NEOB</name>
<dbReference type="CDD" id="cd00055">
    <property type="entry name" value="EGF_Lam"/>
    <property type="match status" value="1"/>
</dbReference>
<feature type="domain" description="Laminin EGF-like" evidence="8">
    <location>
        <begin position="317"/>
        <end position="365"/>
    </location>
</feature>
<keyword evidence="7" id="KW-0812">Transmembrane</keyword>
<dbReference type="InterPro" id="IPR050440">
    <property type="entry name" value="Laminin/Netrin_ECM"/>
</dbReference>
<comment type="caution">
    <text evidence="6">Lacks conserved residue(s) required for the propagation of feature annotation.</text>
</comment>
<protein>
    <submittedName>
        <fullName evidence="10">Uncharacterized protein</fullName>
    </submittedName>
</protein>
<evidence type="ECO:0000256" key="5">
    <source>
        <dbReference type="ARBA" id="ARBA00023292"/>
    </source>
</evidence>
<evidence type="ECO:0000313" key="10">
    <source>
        <dbReference type="EMBL" id="CAJ0924538.1"/>
    </source>
</evidence>
<dbReference type="PANTHER" id="PTHR10574:SF406">
    <property type="entry name" value="LAMININ SUBUNIT ALPHA 5"/>
    <property type="match status" value="1"/>
</dbReference>
<proteinExistence type="predicted"/>
<accession>A0ABN9KUJ0</accession>
<dbReference type="Gene3D" id="2.10.25.10">
    <property type="entry name" value="Laminin"/>
    <property type="match status" value="2"/>
</dbReference>
<dbReference type="Pfam" id="PF00053">
    <property type="entry name" value="EGF_laminin"/>
    <property type="match status" value="2"/>
</dbReference>
<dbReference type="Proteomes" id="UP001176940">
    <property type="component" value="Unassembled WGS sequence"/>
</dbReference>
<evidence type="ECO:0000256" key="7">
    <source>
        <dbReference type="SAM" id="Phobius"/>
    </source>
</evidence>
<reference evidence="10" key="1">
    <citation type="submission" date="2023-07" db="EMBL/GenBank/DDBJ databases">
        <authorList>
            <person name="Stuckert A."/>
        </authorList>
    </citation>
    <scope>NUCLEOTIDE SEQUENCE</scope>
</reference>
<keyword evidence="7" id="KW-1133">Transmembrane helix</keyword>
<comment type="caution">
    <text evidence="10">The sequence shown here is derived from an EMBL/GenBank/DDBJ whole genome shotgun (WGS) entry which is preliminary data.</text>
</comment>
<keyword evidence="1" id="KW-0732">Signal</keyword>
<dbReference type="Gene3D" id="2.170.300.10">
    <property type="entry name" value="Tie2 ligand-binding domain superfamily"/>
    <property type="match status" value="1"/>
</dbReference>
<evidence type="ECO:0000256" key="3">
    <source>
        <dbReference type="ARBA" id="ARBA00023157"/>
    </source>
</evidence>
<dbReference type="InterPro" id="IPR000034">
    <property type="entry name" value="Laminin_IV"/>
</dbReference>
<dbReference type="PROSITE" id="PS01248">
    <property type="entry name" value="EGF_LAM_1"/>
    <property type="match status" value="1"/>
</dbReference>
<dbReference type="EMBL" id="CAUEEQ010003169">
    <property type="protein sequence ID" value="CAJ0924538.1"/>
    <property type="molecule type" value="Genomic_DNA"/>
</dbReference>
<dbReference type="PANTHER" id="PTHR10574">
    <property type="entry name" value="NETRIN/LAMININ-RELATED"/>
    <property type="match status" value="1"/>
</dbReference>